<name>A0A2N1MBW9_9GLOM</name>
<reference evidence="1 2" key="2">
    <citation type="submission" date="2017-10" db="EMBL/GenBank/DDBJ databases">
        <title>Extensive intraspecific genome diversity in a model arbuscular mycorrhizal fungus.</title>
        <authorList>
            <person name="Chen E.C.H."/>
            <person name="Morin E."/>
            <person name="Baudet D."/>
            <person name="Noel J."/>
            <person name="Ndikumana S."/>
            <person name="Charron P."/>
            <person name="St-Onge C."/>
            <person name="Giorgi J."/>
            <person name="Grigoriev I.V."/>
            <person name="Roux C."/>
            <person name="Martin F.M."/>
            <person name="Corradi N."/>
        </authorList>
    </citation>
    <scope>NUCLEOTIDE SEQUENCE [LARGE SCALE GENOMIC DNA]</scope>
    <source>
        <strain evidence="1 2">C2</strain>
    </source>
</reference>
<accession>A0A2N1MBW9</accession>
<sequence>MNANLRKDINSGFERIDNRFDLIDREKCCNTVNKEMSNINSKIDILNYEIDNKMRLSLPSNFSINATYNRRWW</sequence>
<dbReference type="AlphaFoldDB" id="A0A2N1MBW9"/>
<proteinExistence type="predicted"/>
<organism evidence="1 2">
    <name type="scientific">Rhizophagus irregularis</name>
    <dbReference type="NCBI Taxonomy" id="588596"/>
    <lineage>
        <taxon>Eukaryota</taxon>
        <taxon>Fungi</taxon>
        <taxon>Fungi incertae sedis</taxon>
        <taxon>Mucoromycota</taxon>
        <taxon>Glomeromycotina</taxon>
        <taxon>Glomeromycetes</taxon>
        <taxon>Glomerales</taxon>
        <taxon>Glomeraceae</taxon>
        <taxon>Rhizophagus</taxon>
    </lineage>
</organism>
<dbReference type="EMBL" id="LLXL01003203">
    <property type="protein sequence ID" value="PKK59132.1"/>
    <property type="molecule type" value="Genomic_DNA"/>
</dbReference>
<reference evidence="1 2" key="1">
    <citation type="submission" date="2016-04" db="EMBL/GenBank/DDBJ databases">
        <title>Genome analyses suggest a sexual origin of heterokaryosis in a supposedly ancient asexual fungus.</title>
        <authorList>
            <person name="Ropars J."/>
            <person name="Sedzielewska K."/>
            <person name="Noel J."/>
            <person name="Charron P."/>
            <person name="Farinelli L."/>
            <person name="Marton T."/>
            <person name="Kruger M."/>
            <person name="Pelin A."/>
            <person name="Brachmann A."/>
            <person name="Corradi N."/>
        </authorList>
    </citation>
    <scope>NUCLEOTIDE SEQUENCE [LARGE SCALE GENOMIC DNA]</scope>
    <source>
        <strain evidence="1 2">C2</strain>
    </source>
</reference>
<evidence type="ECO:0000313" key="2">
    <source>
        <dbReference type="Proteomes" id="UP000233469"/>
    </source>
</evidence>
<protein>
    <submittedName>
        <fullName evidence="1">Uncharacterized protein</fullName>
    </submittedName>
</protein>
<comment type="caution">
    <text evidence="1">The sequence shown here is derived from an EMBL/GenBank/DDBJ whole genome shotgun (WGS) entry which is preliminary data.</text>
</comment>
<dbReference type="Proteomes" id="UP000233469">
    <property type="component" value="Unassembled WGS sequence"/>
</dbReference>
<evidence type="ECO:0000313" key="1">
    <source>
        <dbReference type="EMBL" id="PKK59132.1"/>
    </source>
</evidence>
<dbReference type="VEuPathDB" id="FungiDB:FUN_002190"/>
<gene>
    <name evidence="1" type="ORF">RhiirC2_762951</name>
</gene>